<feature type="domain" description="DUF5723" evidence="2">
    <location>
        <begin position="54"/>
        <end position="418"/>
    </location>
</feature>
<dbReference type="Proteomes" id="UP000217250">
    <property type="component" value="Chromosome"/>
</dbReference>
<evidence type="ECO:0000259" key="2">
    <source>
        <dbReference type="Pfam" id="PF18990"/>
    </source>
</evidence>
<accession>A0A250FMX8</accession>
<organism evidence="3 4">
    <name type="scientific">Capnocytophaga gingivalis</name>
    <dbReference type="NCBI Taxonomy" id="1017"/>
    <lineage>
        <taxon>Bacteria</taxon>
        <taxon>Pseudomonadati</taxon>
        <taxon>Bacteroidota</taxon>
        <taxon>Flavobacteriia</taxon>
        <taxon>Flavobacteriales</taxon>
        <taxon>Flavobacteriaceae</taxon>
        <taxon>Capnocytophaga</taxon>
    </lineage>
</organism>
<dbReference type="GeneID" id="84807816"/>
<dbReference type="InterPro" id="IPR043781">
    <property type="entry name" value="DUF5723"/>
</dbReference>
<feature type="chain" id="PRO_5012264629" description="DUF5723 domain-containing protein" evidence="1">
    <location>
        <begin position="19"/>
        <end position="447"/>
    </location>
</feature>
<reference evidence="4" key="1">
    <citation type="submission" date="2017-06" db="EMBL/GenBank/DDBJ databases">
        <title>Capnocytophaga spp. assemblies.</title>
        <authorList>
            <person name="Gulvik C.A."/>
        </authorList>
    </citation>
    <scope>NUCLEOTIDE SEQUENCE [LARGE SCALE GENOMIC DNA]</scope>
    <source>
        <strain evidence="4">H1496</strain>
    </source>
</reference>
<dbReference type="AlphaFoldDB" id="A0A250FMX8"/>
<dbReference type="RefSeq" id="WP_095909857.1">
    <property type="nucleotide sequence ID" value="NZ_CAUVDA010000001.1"/>
</dbReference>
<evidence type="ECO:0000256" key="1">
    <source>
        <dbReference type="SAM" id="SignalP"/>
    </source>
</evidence>
<proteinExistence type="predicted"/>
<dbReference type="OrthoDB" id="9805336at2"/>
<dbReference type="EMBL" id="CP022386">
    <property type="protein sequence ID" value="ATA86480.1"/>
    <property type="molecule type" value="Genomic_DNA"/>
</dbReference>
<keyword evidence="1" id="KW-0732">Signal</keyword>
<feature type="signal peptide" evidence="1">
    <location>
        <begin position="1"/>
        <end position="18"/>
    </location>
</feature>
<name>A0A250FMX8_9FLAO</name>
<evidence type="ECO:0000313" key="4">
    <source>
        <dbReference type="Proteomes" id="UP000217250"/>
    </source>
</evidence>
<evidence type="ECO:0000313" key="3">
    <source>
        <dbReference type="EMBL" id="ATA86480.1"/>
    </source>
</evidence>
<sequence>MKKIFLSLLTLVAYQGIAQQSFTGLRTSTYGGVTTTLSNPAHALGARPWDVNLVAVDANLGNNDMAFSFNLEKSFNKFTDGLSTSKVINAGLTADVLGPSAIFRINKEHALGLVTRMRVMANTTGIDAKVLQGLIGVGNMQLPTDPSQYYKVQGINDMNLLVNAFKEIGAVWSYTVMNDGYNLIRLGAGVKLVQGTGSYRMGFSGVNQDNVTLRRENGDVIMHIGDGHAEVRSGGLDVLGSSFNVLETHATTVGFDLGVIYEFNEDGCPNCDGHVPYRFKVGVSLLDLGKLSYTTNSKSYNYTIHNQDFNLDNMQGSLDKIPSPTSLQGTSFSSSLPTTLNIDLDYRFIDGFYLNLSNQLNVVSKNEYNARYANDFVLTPRYETRFGPGIFGAFLPISYNQISKLNVGTGFHIGPLVFGSRSILGNLTGGAKEMNFFFGLRFGGMYE</sequence>
<gene>
    <name evidence="3" type="ORF">CGC50_04470</name>
</gene>
<dbReference type="Pfam" id="PF18990">
    <property type="entry name" value="DUF5723"/>
    <property type="match status" value="1"/>
</dbReference>
<dbReference type="KEGG" id="cgh:CGC50_04470"/>
<protein>
    <recommendedName>
        <fullName evidence="2">DUF5723 domain-containing protein</fullName>
    </recommendedName>
</protein>